<dbReference type="EMBL" id="VWOX01000026">
    <property type="protein sequence ID" value="KAA5538760.1"/>
    <property type="molecule type" value="Genomic_DNA"/>
</dbReference>
<name>A0A5M6CWJ1_9BACT</name>
<dbReference type="RefSeq" id="WP_150079668.1">
    <property type="nucleotide sequence ID" value="NZ_VWOX01000026.1"/>
</dbReference>
<accession>A0A5M6CWJ1</accession>
<gene>
    <name evidence="3" type="ORF">FYK55_26530</name>
</gene>
<sequence length="418" mass="46324">MMIELFGGNFQNFGAQLMLQTTVHRLRTEDTSLRLAMETGKADTFARRAPLGLEAVYPPEHKCGSVRGRVVCGAFRLPKVARLIDRLGIHPPRRMSGLVDLSGYRLGDKWGPRPAEQLLKKVRRYQEEGKPVVFLPQMFGPFEQPRVAAASADLLQRADLVFARDEDSLAAVRDLGVSDQTSLLAPDLTISCAVQPIALRQRPYVCLVPNERLLDRGQAAWKEVYLDRLVRAAERVLRSGRELVVLLHSRDSGDRRLGLEILKRCEAFAPAVSLCDHDDPVYLKGVIAGSEFLVGSRFHAIVAALSSGVPAVALGWAHKYPMLLRDFGTPDLIHGPNDTPQHLDGLVDRLIDPNESAQVSSVLNAKREILVGRSEATWRKTLECLGVTPAESAEPVLSELESRQACPPTDERWRRKSA</sequence>
<evidence type="ECO:0000313" key="3">
    <source>
        <dbReference type="EMBL" id="KAA5538760.1"/>
    </source>
</evidence>
<evidence type="ECO:0000259" key="2">
    <source>
        <dbReference type="Pfam" id="PF04230"/>
    </source>
</evidence>
<dbReference type="Pfam" id="PF04230">
    <property type="entry name" value="PS_pyruv_trans"/>
    <property type="match status" value="1"/>
</dbReference>
<dbReference type="PANTHER" id="PTHR36836:SF1">
    <property type="entry name" value="COLANIC ACID BIOSYNTHESIS PROTEIN WCAK"/>
    <property type="match status" value="1"/>
</dbReference>
<proteinExistence type="predicted"/>
<reference evidence="3 4" key="1">
    <citation type="submission" date="2019-08" db="EMBL/GenBank/DDBJ databases">
        <authorList>
            <person name="Dhanesh K."/>
            <person name="Kumar G."/>
            <person name="Sasikala C."/>
            <person name="Venkata Ramana C."/>
        </authorList>
    </citation>
    <scope>NUCLEOTIDE SEQUENCE [LARGE SCALE GENOMIC DNA]</scope>
    <source>
        <strain evidence="3 4">JC645</strain>
    </source>
</reference>
<dbReference type="Proteomes" id="UP000324479">
    <property type="component" value="Unassembled WGS sequence"/>
</dbReference>
<feature type="region of interest" description="Disordered" evidence="1">
    <location>
        <begin position="396"/>
        <end position="418"/>
    </location>
</feature>
<keyword evidence="3" id="KW-0808">Transferase</keyword>
<keyword evidence="4" id="KW-1185">Reference proteome</keyword>
<organism evidence="3 4">
    <name type="scientific">Roseiconus nitratireducens</name>
    <dbReference type="NCBI Taxonomy" id="2605748"/>
    <lineage>
        <taxon>Bacteria</taxon>
        <taxon>Pseudomonadati</taxon>
        <taxon>Planctomycetota</taxon>
        <taxon>Planctomycetia</taxon>
        <taxon>Pirellulales</taxon>
        <taxon>Pirellulaceae</taxon>
        <taxon>Roseiconus</taxon>
    </lineage>
</organism>
<feature type="compositionally biased region" description="Basic and acidic residues" evidence="1">
    <location>
        <begin position="409"/>
        <end position="418"/>
    </location>
</feature>
<dbReference type="AlphaFoldDB" id="A0A5M6CWJ1"/>
<protein>
    <submittedName>
        <fullName evidence="3">Polysaccharide pyruvyl transferase family protein</fullName>
    </submittedName>
</protein>
<feature type="domain" description="Polysaccharide pyruvyl transferase" evidence="2">
    <location>
        <begin position="117"/>
        <end position="317"/>
    </location>
</feature>
<comment type="caution">
    <text evidence="3">The sequence shown here is derived from an EMBL/GenBank/DDBJ whole genome shotgun (WGS) entry which is preliminary data.</text>
</comment>
<dbReference type="InterPro" id="IPR007345">
    <property type="entry name" value="Polysacch_pyruvyl_Trfase"/>
</dbReference>
<evidence type="ECO:0000313" key="4">
    <source>
        <dbReference type="Proteomes" id="UP000324479"/>
    </source>
</evidence>
<dbReference type="GO" id="GO:0016740">
    <property type="term" value="F:transferase activity"/>
    <property type="evidence" value="ECO:0007669"/>
    <property type="project" value="UniProtKB-KW"/>
</dbReference>
<dbReference type="PANTHER" id="PTHR36836">
    <property type="entry name" value="COLANIC ACID BIOSYNTHESIS PROTEIN WCAK"/>
    <property type="match status" value="1"/>
</dbReference>
<evidence type="ECO:0000256" key="1">
    <source>
        <dbReference type="SAM" id="MobiDB-lite"/>
    </source>
</evidence>